<dbReference type="InterPro" id="IPR008974">
    <property type="entry name" value="TRAF-like"/>
</dbReference>
<accession>A0A1E5W190</accession>
<evidence type="ECO:0000313" key="2">
    <source>
        <dbReference type="EMBL" id="OEL31115.1"/>
    </source>
</evidence>
<evidence type="ECO:0000259" key="1">
    <source>
        <dbReference type="PROSITE" id="PS50144"/>
    </source>
</evidence>
<keyword evidence="3" id="KW-1185">Reference proteome</keyword>
<feature type="non-terminal residue" evidence="2">
    <location>
        <position position="1"/>
    </location>
</feature>
<dbReference type="AlphaFoldDB" id="A0A1E5W190"/>
<dbReference type="Gene3D" id="2.60.210.10">
    <property type="entry name" value="Apoptosis, Tumor Necrosis Factor Receptor Associated Protein 2, Chain A"/>
    <property type="match status" value="1"/>
</dbReference>
<dbReference type="CDD" id="cd00121">
    <property type="entry name" value="MATH"/>
    <property type="match status" value="1"/>
</dbReference>
<dbReference type="STRING" id="888268.A0A1E5W190"/>
<dbReference type="PROSITE" id="PS50144">
    <property type="entry name" value="MATH"/>
    <property type="match status" value="1"/>
</dbReference>
<evidence type="ECO:0000313" key="3">
    <source>
        <dbReference type="Proteomes" id="UP000095767"/>
    </source>
</evidence>
<reference evidence="2 3" key="1">
    <citation type="submission" date="2016-09" db="EMBL/GenBank/DDBJ databases">
        <title>The draft genome of Dichanthelium oligosanthes: A C3 panicoid grass species.</title>
        <authorList>
            <person name="Studer A.J."/>
            <person name="Schnable J.C."/>
            <person name="Brutnell T.P."/>
        </authorList>
    </citation>
    <scope>NUCLEOTIDE SEQUENCE [LARGE SCALE GENOMIC DNA]</scope>
    <source>
        <strain evidence="3">cv. Kellogg 1175</strain>
        <tissue evidence="2">Leaf</tissue>
    </source>
</reference>
<organism evidence="2 3">
    <name type="scientific">Dichanthelium oligosanthes</name>
    <dbReference type="NCBI Taxonomy" id="888268"/>
    <lineage>
        <taxon>Eukaryota</taxon>
        <taxon>Viridiplantae</taxon>
        <taxon>Streptophyta</taxon>
        <taxon>Embryophyta</taxon>
        <taxon>Tracheophyta</taxon>
        <taxon>Spermatophyta</taxon>
        <taxon>Magnoliopsida</taxon>
        <taxon>Liliopsida</taxon>
        <taxon>Poales</taxon>
        <taxon>Poaceae</taxon>
        <taxon>PACMAD clade</taxon>
        <taxon>Panicoideae</taxon>
        <taxon>Panicodae</taxon>
        <taxon>Paniceae</taxon>
        <taxon>Dichantheliinae</taxon>
        <taxon>Dichanthelium</taxon>
    </lineage>
</organism>
<dbReference type="SUPFAM" id="SSF49599">
    <property type="entry name" value="TRAF domain-like"/>
    <property type="match status" value="1"/>
</dbReference>
<dbReference type="InterPro" id="IPR002083">
    <property type="entry name" value="MATH/TRAF_dom"/>
</dbReference>
<feature type="domain" description="MATH" evidence="1">
    <location>
        <begin position="1"/>
        <end position="108"/>
    </location>
</feature>
<protein>
    <recommendedName>
        <fullName evidence="1">MATH domain-containing protein</fullName>
    </recommendedName>
</protein>
<name>A0A1E5W190_9POAL</name>
<gene>
    <name evidence="2" type="ORF">BAE44_0007866</name>
</gene>
<comment type="caution">
    <text evidence="2">The sequence shown here is derived from an EMBL/GenBank/DDBJ whole genome shotgun (WGS) entry which is preliminary data.</text>
</comment>
<dbReference type="EMBL" id="LWDX02024129">
    <property type="protein sequence ID" value="OEL31115.1"/>
    <property type="molecule type" value="Genomic_DNA"/>
</dbReference>
<dbReference type="Pfam" id="PF22486">
    <property type="entry name" value="MATH_2"/>
    <property type="match status" value="1"/>
</dbReference>
<dbReference type="OrthoDB" id="597308at2759"/>
<proteinExistence type="predicted"/>
<sequence length="108" mass="12418">LLKLEGYRLLKGMHGHGKYFESCRFVAAGHTWKLRCYPNGHRSEDTAGFFSLYLVHDGAAVYAEVELALVYHHSKLPPYARSYTPLPWFAQVRPFFAKKQAELIHPLV</sequence>
<dbReference type="Proteomes" id="UP000095767">
    <property type="component" value="Unassembled WGS sequence"/>
</dbReference>